<feature type="transmembrane region" description="Helical" evidence="1">
    <location>
        <begin position="599"/>
        <end position="622"/>
    </location>
</feature>
<feature type="transmembrane region" description="Helical" evidence="1">
    <location>
        <begin position="455"/>
        <end position="476"/>
    </location>
</feature>
<evidence type="ECO:0000313" key="3">
    <source>
        <dbReference type="EMBL" id="KAG2377919.1"/>
    </source>
</evidence>
<evidence type="ECO:0000256" key="1">
    <source>
        <dbReference type="SAM" id="Phobius"/>
    </source>
</evidence>
<evidence type="ECO:0000259" key="2">
    <source>
        <dbReference type="Pfam" id="PF00615"/>
    </source>
</evidence>
<dbReference type="Gene3D" id="1.10.167.10">
    <property type="entry name" value="Regulator of G-protein Signalling 4, domain 2"/>
    <property type="match status" value="1"/>
</dbReference>
<dbReference type="GeneID" id="68101458"/>
<dbReference type="RefSeq" id="XP_044545181.1">
    <property type="nucleotide sequence ID" value="XM_044699144.1"/>
</dbReference>
<dbReference type="InterPro" id="IPR044926">
    <property type="entry name" value="RGS_subdomain_2"/>
</dbReference>
<keyword evidence="4" id="KW-1185">Reference proteome</keyword>
<feature type="transmembrane region" description="Helical" evidence="1">
    <location>
        <begin position="414"/>
        <end position="432"/>
    </location>
</feature>
<gene>
    <name evidence="3" type="ORF">C9374_009004</name>
</gene>
<dbReference type="Pfam" id="PF00615">
    <property type="entry name" value="RGS"/>
    <property type="match status" value="1"/>
</dbReference>
<accession>A0AA88GEJ7</accession>
<feature type="domain" description="RGS" evidence="2">
    <location>
        <begin position="671"/>
        <end position="759"/>
    </location>
</feature>
<dbReference type="InterPro" id="IPR016137">
    <property type="entry name" value="RGS"/>
</dbReference>
<proteinExistence type="predicted"/>
<keyword evidence="1" id="KW-0472">Membrane</keyword>
<dbReference type="SUPFAM" id="SSF48097">
    <property type="entry name" value="Regulator of G-protein signaling, RGS"/>
    <property type="match status" value="1"/>
</dbReference>
<dbReference type="AlphaFoldDB" id="A0AA88GEJ7"/>
<comment type="caution">
    <text evidence="3">The sequence shown here is derived from an EMBL/GenBank/DDBJ whole genome shotgun (WGS) entry which is preliminary data.</text>
</comment>
<feature type="transmembrane region" description="Helical" evidence="1">
    <location>
        <begin position="552"/>
        <end position="579"/>
    </location>
</feature>
<feature type="transmembrane region" description="Helical" evidence="1">
    <location>
        <begin position="379"/>
        <end position="402"/>
    </location>
</feature>
<dbReference type="Proteomes" id="UP000816034">
    <property type="component" value="Unassembled WGS sequence"/>
</dbReference>
<keyword evidence="1" id="KW-1133">Transmembrane helix</keyword>
<feature type="transmembrane region" description="Helical" evidence="1">
    <location>
        <begin position="510"/>
        <end position="532"/>
    </location>
</feature>
<sequence>MPFHLIHIHSPQLALVPKLFNTYNSTSRALSDITDTKSLVEFMNTNGHFDSMRACCTDSAHYMMASWNYTDWYFEEWLNGAEETKSSIKKLKHARSILSKSLNIQKKDSSSIGFYSKLENEHWLLDTLWSSIPILSLSMNHVDHLLLNFKNNLLLSDYSSSSYDALKLADYAQLLPTNGVLSVTILKTEPQVSEEELLSQLTEAQQNQIVEALKNDIQTSILNPILQYPAMLQCNITNSTMLGQMREYHLALLRKSTGMGYISARQWVTLQAFLVYSLPIEYAPEIPYTNEFHWRALKALYEQETSDFKKILSEEGFNTSNEFNETLLIAEFEKYKQNAHSYISSRLLELSCYSSFNNYLGMFHYNFYDAYQYFMFKDGILYCISALSILFYAGFIATFIVRSRTKNIVLKRRLLLPYIGPLCLLLLPLYFLEPIWNRQYIDIFHKNTAFAATGIYPNLFISLFFSTYCVTVLRFYHLKNLYWIMNKFASKKYDISNRALRIHKFLTSRVMAFVFTLVLTAITFLLWVPYYVSWYGDAGAMIFSAYNLQVELLFLVPFSSLIILLSIISLICLIIDLIVNRKKIRQKGVLYYFIFDDPFFLRIDLVMMLLTAVISTLIYMLFSSTTNVASKVLFLVLFILCYLVAGGNAIIIELFKGAIDKIRGRNQEESSFTKLINDSDFRNIFKIYSINEHSIENLVLYELLETFLKKGELFEDEMLEIDRNFLRPYAPFEINISSEGKKRFTELMKKNKGMKTPYASVDEILMKEILLNMMDTLARFEATNEYRDWFSTKQLKGDIELGFENK</sequence>
<reference evidence="3 4" key="1">
    <citation type="journal article" date="2018" name="BMC Genomics">
        <title>The genome of Naegleria lovaniensis, the basis for a comparative approach to unravel pathogenicity factors of the human pathogenic amoeba N. fowleri.</title>
        <authorList>
            <person name="Liechti N."/>
            <person name="Schurch N."/>
            <person name="Bruggmann R."/>
            <person name="Wittwer M."/>
        </authorList>
    </citation>
    <scope>NUCLEOTIDE SEQUENCE [LARGE SCALE GENOMIC DNA]</scope>
    <source>
        <strain evidence="3 4">ATCC 30569</strain>
    </source>
</reference>
<feature type="transmembrane region" description="Helical" evidence="1">
    <location>
        <begin position="634"/>
        <end position="655"/>
    </location>
</feature>
<name>A0AA88GEJ7_NAELO</name>
<dbReference type="InterPro" id="IPR036305">
    <property type="entry name" value="RGS_sf"/>
</dbReference>
<dbReference type="EMBL" id="PYSW02000036">
    <property type="protein sequence ID" value="KAG2377919.1"/>
    <property type="molecule type" value="Genomic_DNA"/>
</dbReference>
<evidence type="ECO:0000313" key="4">
    <source>
        <dbReference type="Proteomes" id="UP000816034"/>
    </source>
</evidence>
<keyword evidence="1" id="KW-0812">Transmembrane</keyword>
<protein>
    <recommendedName>
        <fullName evidence="2">RGS domain-containing protein</fullName>
    </recommendedName>
</protein>
<organism evidence="3 4">
    <name type="scientific">Naegleria lovaniensis</name>
    <name type="common">Amoeba</name>
    <dbReference type="NCBI Taxonomy" id="51637"/>
    <lineage>
        <taxon>Eukaryota</taxon>
        <taxon>Discoba</taxon>
        <taxon>Heterolobosea</taxon>
        <taxon>Tetramitia</taxon>
        <taxon>Eutetramitia</taxon>
        <taxon>Vahlkampfiidae</taxon>
        <taxon>Naegleria</taxon>
    </lineage>
</organism>